<feature type="compositionally biased region" description="Low complexity" evidence="1">
    <location>
        <begin position="63"/>
        <end position="75"/>
    </location>
</feature>
<evidence type="ECO:0000256" key="2">
    <source>
        <dbReference type="SAM" id="Phobius"/>
    </source>
</evidence>
<reference evidence="3 4" key="1">
    <citation type="submission" date="2024-04" db="EMBL/GenBank/DDBJ databases">
        <title>Human intestinal bacterial collection.</title>
        <authorList>
            <person name="Pauvert C."/>
            <person name="Hitch T.C.A."/>
            <person name="Clavel T."/>
        </authorList>
    </citation>
    <scope>NUCLEOTIDE SEQUENCE [LARGE SCALE GENOMIC DNA]</scope>
    <source>
        <strain evidence="3 4">CLA-KB-H42</strain>
    </source>
</reference>
<gene>
    <name evidence="3" type="ORF">AAA083_11375</name>
</gene>
<dbReference type="Proteomes" id="UP001487305">
    <property type="component" value="Unassembled WGS sequence"/>
</dbReference>
<comment type="caution">
    <text evidence="3">The sequence shown here is derived from an EMBL/GenBank/DDBJ whole genome shotgun (WGS) entry which is preliminary data.</text>
</comment>
<protein>
    <recommendedName>
        <fullName evidence="5">DUF4179 domain-containing protein</fullName>
    </recommendedName>
</protein>
<dbReference type="EMBL" id="JBBNOP010000010">
    <property type="protein sequence ID" value="MEQ3363573.1"/>
    <property type="molecule type" value="Genomic_DNA"/>
</dbReference>
<evidence type="ECO:0000313" key="4">
    <source>
        <dbReference type="Proteomes" id="UP001487305"/>
    </source>
</evidence>
<feature type="compositionally biased region" description="Basic and acidic residues" evidence="1">
    <location>
        <begin position="49"/>
        <end position="59"/>
    </location>
</feature>
<sequence>MTSMKNPLENLSAEALADLAAYEHAFDEGATARIAARFAGKIATAKTAQRDGACDRTERSTMPAAPTAALAATAGAEDRASETTHRRTGRLVALLAAAALVVLAGFTYADRIQELFVSYFGGGSNVAKQAQPVGATATDQGIRLDTVSAINDGDTVYLIVDLVDATGDRLTEDLFFGDSPLSGMRLIGENADGPYGYGEETLAFDPETRTATLMVTGEGLASGETATLSLSQIYTNKTDHDLVADDLNLADLLDRGGTFEPIDWNAERGFSGGVSTEFLSDGLAAPEDIEEVLVRDQMHIEIPGLDTSYISNIAYRDGFLHIQMNPADSVSSGWASAQLYDLIDTRTGKEVGSYYGARYGSRQVDGSAQAVGDYQEEVFRVDAADLPYLRLHVFGHSFDTLIEGDWEVSFTVPDSVEILTAETRAALPGPGEGFVVNTVEVSPLSVILSFTYESATDPHDVQAAVQLVYRNGSTSEVGKTISGGSSLNEDTKEGTLYFVSPIENFDDVVALSIEGTTVDLR</sequence>
<keyword evidence="2" id="KW-0812">Transmembrane</keyword>
<organism evidence="3 4">
    <name type="scientific">Raoultibacter massiliensis</name>
    <dbReference type="NCBI Taxonomy" id="1852371"/>
    <lineage>
        <taxon>Bacteria</taxon>
        <taxon>Bacillati</taxon>
        <taxon>Actinomycetota</taxon>
        <taxon>Coriobacteriia</taxon>
        <taxon>Eggerthellales</taxon>
        <taxon>Eggerthellaceae</taxon>
        <taxon>Raoultibacter</taxon>
    </lineage>
</organism>
<evidence type="ECO:0000313" key="3">
    <source>
        <dbReference type="EMBL" id="MEQ3363573.1"/>
    </source>
</evidence>
<keyword evidence="4" id="KW-1185">Reference proteome</keyword>
<keyword evidence="2" id="KW-0472">Membrane</keyword>
<feature type="transmembrane region" description="Helical" evidence="2">
    <location>
        <begin position="91"/>
        <end position="109"/>
    </location>
</feature>
<feature type="region of interest" description="Disordered" evidence="1">
    <location>
        <begin position="49"/>
        <end position="83"/>
    </location>
</feature>
<dbReference type="RefSeq" id="WP_102373789.1">
    <property type="nucleotide sequence ID" value="NZ_JBBNOP010000010.1"/>
</dbReference>
<accession>A0ABV1JFT0</accession>
<evidence type="ECO:0000256" key="1">
    <source>
        <dbReference type="SAM" id="MobiDB-lite"/>
    </source>
</evidence>
<name>A0ABV1JFT0_9ACTN</name>
<evidence type="ECO:0008006" key="5">
    <source>
        <dbReference type="Google" id="ProtNLM"/>
    </source>
</evidence>
<proteinExistence type="predicted"/>
<keyword evidence="2" id="KW-1133">Transmembrane helix</keyword>